<evidence type="ECO:0000313" key="2">
    <source>
        <dbReference type="EMBL" id="MBT0961664.1"/>
    </source>
</evidence>
<organism evidence="2 3">
    <name type="scientific">Denitromonas iodatirespirans</name>
    <dbReference type="NCBI Taxonomy" id="2795389"/>
    <lineage>
        <taxon>Bacteria</taxon>
        <taxon>Pseudomonadati</taxon>
        <taxon>Pseudomonadota</taxon>
        <taxon>Betaproteobacteria</taxon>
        <taxon>Rhodocyclales</taxon>
        <taxon>Zoogloeaceae</taxon>
        <taxon>Denitromonas</taxon>
    </lineage>
</organism>
<protein>
    <submittedName>
        <fullName evidence="2">Phage virion morphogenesis protein</fullName>
    </submittedName>
</protein>
<feature type="region of interest" description="Disordered" evidence="1">
    <location>
        <begin position="41"/>
        <end position="68"/>
    </location>
</feature>
<dbReference type="Proteomes" id="UP000694660">
    <property type="component" value="Unassembled WGS sequence"/>
</dbReference>
<evidence type="ECO:0000313" key="3">
    <source>
        <dbReference type="Proteomes" id="UP000694660"/>
    </source>
</evidence>
<gene>
    <name evidence="2" type="ORF">I8J34_10825</name>
</gene>
<dbReference type="Pfam" id="PF05069">
    <property type="entry name" value="Phage_tail_S"/>
    <property type="match status" value="1"/>
</dbReference>
<dbReference type="AlphaFoldDB" id="A0A944D816"/>
<dbReference type="InterPro" id="IPR006522">
    <property type="entry name" value="Phage_virion_morphogenesis"/>
</dbReference>
<comment type="caution">
    <text evidence="2">The sequence shown here is derived from an EMBL/GenBank/DDBJ whole genome shotgun (WGS) entry which is preliminary data.</text>
</comment>
<sequence length="149" mass="16647">MEDLQQLDARLGQLLAAVGDARRRHLARRIAIALRKSQAERIAAQQNPDGSAFEPRKPQPQLRGKRGRIKRMFESIRTRRHLKATSNADGATIGFSGRAGRIARVHQEGLIDAVNRRGLKVRYPVRTLLGFSPADLRTIRDTAIDHLGS</sequence>
<name>A0A944D816_DENI1</name>
<evidence type="ECO:0000256" key="1">
    <source>
        <dbReference type="SAM" id="MobiDB-lite"/>
    </source>
</evidence>
<accession>A0A944D816</accession>
<reference evidence="3" key="1">
    <citation type="journal article" date="2022" name="ISME J.">
        <title>Genetic and phylogenetic analysis of dissimilatory iodate-reducing bacteria identifies potential niches across the world's oceans.</title>
        <authorList>
            <person name="Reyes-Umana V."/>
            <person name="Henning Z."/>
            <person name="Lee K."/>
            <person name="Barnum T.P."/>
            <person name="Coates J.D."/>
        </authorList>
    </citation>
    <scope>NUCLEOTIDE SEQUENCE [LARGE SCALE GENOMIC DNA]</scope>
    <source>
        <strain evidence="3">IR12</strain>
    </source>
</reference>
<dbReference type="NCBIfam" id="TIGR01635">
    <property type="entry name" value="tail_comp_S"/>
    <property type="match status" value="1"/>
</dbReference>
<dbReference type="EMBL" id="JAEKFT010000010">
    <property type="protein sequence ID" value="MBT0961664.1"/>
    <property type="molecule type" value="Genomic_DNA"/>
</dbReference>
<proteinExistence type="predicted"/>
<keyword evidence="3" id="KW-1185">Reference proteome</keyword>
<dbReference type="RefSeq" id="WP_214361420.1">
    <property type="nucleotide sequence ID" value="NZ_JAEKFT010000010.1"/>
</dbReference>